<keyword evidence="3" id="KW-1185">Reference proteome</keyword>
<reference evidence="2" key="1">
    <citation type="submission" date="2023-07" db="EMBL/GenBank/DDBJ databases">
        <title>Mycolicibacterium sp. nov., a novel bacterial species.</title>
        <authorList>
            <person name="Cao Y."/>
        </authorList>
    </citation>
    <scope>NUCLEOTIDE SEQUENCE</scope>
    <source>
        <strain evidence="2">KC 300</strain>
    </source>
</reference>
<evidence type="ECO:0008006" key="4">
    <source>
        <dbReference type="Google" id="ProtNLM"/>
    </source>
</evidence>
<protein>
    <recommendedName>
        <fullName evidence="4">PE-PPE domain-containing protein</fullName>
    </recommendedName>
</protein>
<organism evidence="2 3">
    <name type="scientific">Mycolicibacterium arseniciresistens</name>
    <dbReference type="NCBI Taxonomy" id="3062257"/>
    <lineage>
        <taxon>Bacteria</taxon>
        <taxon>Bacillati</taxon>
        <taxon>Actinomycetota</taxon>
        <taxon>Actinomycetes</taxon>
        <taxon>Mycobacteriales</taxon>
        <taxon>Mycobacteriaceae</taxon>
        <taxon>Mycolicibacterium</taxon>
    </lineage>
</organism>
<name>A0ABT8UF82_9MYCO</name>
<dbReference type="RefSeq" id="WP_302914207.1">
    <property type="nucleotide sequence ID" value="NZ_JAUMSQ010000066.1"/>
</dbReference>
<comment type="caution">
    <text evidence="2">The sequence shown here is derived from an EMBL/GenBank/DDBJ whole genome shotgun (WGS) entry which is preliminary data.</text>
</comment>
<dbReference type="Proteomes" id="UP001168823">
    <property type="component" value="Unassembled WGS sequence"/>
</dbReference>
<gene>
    <name evidence="2" type="ORF">Q2100_11790</name>
</gene>
<evidence type="ECO:0000256" key="1">
    <source>
        <dbReference type="SAM" id="MobiDB-lite"/>
    </source>
</evidence>
<accession>A0ABT8UF82</accession>
<feature type="region of interest" description="Disordered" evidence="1">
    <location>
        <begin position="445"/>
        <end position="533"/>
    </location>
</feature>
<proteinExistence type="predicted"/>
<sequence length="533" mass="55769">MHKAHRAESGRHAAASPSRVSKFLAAGIAVAGATAIAAAPVSPINDDIKIKAQAQERAVALTAAADPLVLLQNFFAESQLNLGYLGSNATNSYAAVAAAFADADLPGELSNILVGNLSDPTALFTRLSQFQSVYGDDLQIAFFGREDNPATEGVNENYDGLFERMQLSFTEFQTLLADLQVYDPPADDPDQGQFTNMAFELNSFFVFGVLDNLRPLIGGTPAGIVPLFSIPGDFLGGEVAGGFDGALPGFDRLDNLINVLNEQTLVRAAVGPFQTSFFQVAQVLDDAMAAYEAGDTELAINELTNLPIRTVNAFVNGFAPSFSPGGEEWPSLLDPRQQQAGLFKYLAVDLPNQIITALGGTPVTPQLPPAPTTLTERSAPDALAAFGPAAGTVDVKVEPTPEVPAAIEDGAIKDTAVLAGNTTVPTTVPATGATGATDEIIEVGGEGEEAPASTTPVKKGYQPGDGLKALKKAGDDFNKGVKSFTDSLKPKKKTTESEATKDGADDKAKGDTDTKDDKPKSDDNDKKSESSES</sequence>
<feature type="compositionally biased region" description="Basic and acidic residues" evidence="1">
    <location>
        <begin position="493"/>
        <end position="533"/>
    </location>
</feature>
<dbReference type="EMBL" id="JAUMSQ010000066">
    <property type="protein sequence ID" value="MDO3636427.1"/>
    <property type="molecule type" value="Genomic_DNA"/>
</dbReference>
<evidence type="ECO:0000313" key="2">
    <source>
        <dbReference type="EMBL" id="MDO3636427.1"/>
    </source>
</evidence>
<evidence type="ECO:0000313" key="3">
    <source>
        <dbReference type="Proteomes" id="UP001168823"/>
    </source>
</evidence>